<gene>
    <name evidence="2" type="ORF">EXIGLDRAFT_777725</name>
</gene>
<proteinExistence type="predicted"/>
<dbReference type="InParanoid" id="A0A165CWB1"/>
<keyword evidence="3" id="KW-1185">Reference proteome</keyword>
<accession>A0A165CWB1</accession>
<feature type="compositionally biased region" description="Basic and acidic residues" evidence="1">
    <location>
        <begin position="19"/>
        <end position="48"/>
    </location>
</feature>
<dbReference type="Proteomes" id="UP000077266">
    <property type="component" value="Unassembled WGS sequence"/>
</dbReference>
<feature type="region of interest" description="Disordered" evidence="1">
    <location>
        <begin position="1"/>
        <end position="109"/>
    </location>
</feature>
<feature type="compositionally biased region" description="Polar residues" evidence="1">
    <location>
        <begin position="59"/>
        <end position="68"/>
    </location>
</feature>
<sequence>MSNDPFAEFRSTPAAPPRQDFDEFRTHSHRPQESDAFKGLHEAPKDAPARQAFPEFGSHAQSTANITKTSKESDGFGDFQGSAPYSVPHNEFREFTAGAEQQPAKTQPK</sequence>
<organism evidence="2 3">
    <name type="scientific">Exidia glandulosa HHB12029</name>
    <dbReference type="NCBI Taxonomy" id="1314781"/>
    <lineage>
        <taxon>Eukaryota</taxon>
        <taxon>Fungi</taxon>
        <taxon>Dikarya</taxon>
        <taxon>Basidiomycota</taxon>
        <taxon>Agaricomycotina</taxon>
        <taxon>Agaricomycetes</taxon>
        <taxon>Auriculariales</taxon>
        <taxon>Exidiaceae</taxon>
        <taxon>Exidia</taxon>
    </lineage>
</organism>
<name>A0A165CWB1_EXIGL</name>
<evidence type="ECO:0000313" key="3">
    <source>
        <dbReference type="Proteomes" id="UP000077266"/>
    </source>
</evidence>
<dbReference type="AlphaFoldDB" id="A0A165CWB1"/>
<dbReference type="EMBL" id="KV426280">
    <property type="protein sequence ID" value="KZV83281.1"/>
    <property type="molecule type" value="Genomic_DNA"/>
</dbReference>
<evidence type="ECO:0000256" key="1">
    <source>
        <dbReference type="SAM" id="MobiDB-lite"/>
    </source>
</evidence>
<reference evidence="2 3" key="1">
    <citation type="journal article" date="2016" name="Mol. Biol. Evol.">
        <title>Comparative Genomics of Early-Diverging Mushroom-Forming Fungi Provides Insights into the Origins of Lignocellulose Decay Capabilities.</title>
        <authorList>
            <person name="Nagy L.G."/>
            <person name="Riley R."/>
            <person name="Tritt A."/>
            <person name="Adam C."/>
            <person name="Daum C."/>
            <person name="Floudas D."/>
            <person name="Sun H."/>
            <person name="Yadav J.S."/>
            <person name="Pangilinan J."/>
            <person name="Larsson K.H."/>
            <person name="Matsuura K."/>
            <person name="Barry K."/>
            <person name="Labutti K."/>
            <person name="Kuo R."/>
            <person name="Ohm R.A."/>
            <person name="Bhattacharya S.S."/>
            <person name="Shirouzu T."/>
            <person name="Yoshinaga Y."/>
            <person name="Martin F.M."/>
            <person name="Grigoriev I.V."/>
            <person name="Hibbett D.S."/>
        </authorList>
    </citation>
    <scope>NUCLEOTIDE SEQUENCE [LARGE SCALE GENOMIC DNA]</scope>
    <source>
        <strain evidence="2 3">HHB12029</strain>
    </source>
</reference>
<protein>
    <submittedName>
        <fullName evidence="2">Uncharacterized protein</fullName>
    </submittedName>
</protein>
<evidence type="ECO:0000313" key="2">
    <source>
        <dbReference type="EMBL" id="KZV83281.1"/>
    </source>
</evidence>